<dbReference type="KEGG" id="lst:LSS_08964"/>
<reference evidence="1 2" key="2">
    <citation type="journal article" date="2014" name="Emerg. Microbes Infect.">
        <title>Potential impact on kidney infection: a whole-genome analysis of Leptospira santarosai serovar Shermani.</title>
        <authorList>
            <person name="Chou L.F."/>
            <person name="Chen T.W."/>
            <person name="Ko Y.C."/>
            <person name="Pan M.J."/>
            <person name="Tian Y.C."/>
            <person name="Chiu C.H."/>
            <person name="Tang P."/>
            <person name="Hung C.C."/>
            <person name="Yang C.W."/>
        </authorList>
    </citation>
    <scope>NUCLEOTIDE SEQUENCE</scope>
    <source>
        <strain evidence="1 2">LT 821</strain>
    </source>
</reference>
<dbReference type="AlphaFoldDB" id="K8YCD8"/>
<protein>
    <submittedName>
        <fullName evidence="1">Uncharacterized protein</fullName>
    </submittedName>
</protein>
<organism evidence="1 2">
    <name type="scientific">Leptospira santarosai serovar Shermani str. LT 821</name>
    <dbReference type="NCBI Taxonomy" id="758847"/>
    <lineage>
        <taxon>Bacteria</taxon>
        <taxon>Pseudomonadati</taxon>
        <taxon>Spirochaetota</taxon>
        <taxon>Spirochaetia</taxon>
        <taxon>Leptospirales</taxon>
        <taxon>Leptospiraceae</taxon>
        <taxon>Leptospira</taxon>
    </lineage>
</organism>
<evidence type="ECO:0000313" key="1">
    <source>
        <dbReference type="EMBL" id="EKT87230.1"/>
    </source>
</evidence>
<sequence length="51" mass="6208">MSFRSRQIDVDENDAVAQEVSLFRSRNLSIEFFETKRKFFTFFRPFEIPVE</sequence>
<dbReference type="Proteomes" id="UP000035800">
    <property type="component" value="Chromosome II"/>
</dbReference>
<dbReference type="EMBL" id="CP006695">
    <property type="protein sequence ID" value="EKT87230.1"/>
    <property type="molecule type" value="Genomic_DNA"/>
</dbReference>
<reference evidence="1 2" key="1">
    <citation type="journal article" date="2012" name="Gene">
        <title>Sequence of Leptospira santarosai serovar Shermani genome and prediction of virulence-associated genes.</title>
        <authorList>
            <person name="Chou L.F."/>
            <person name="Chen Y.T."/>
            <person name="Lu C.W."/>
            <person name="Ko Y.C."/>
            <person name="Tang C.Y."/>
            <person name="Pan M.J."/>
            <person name="Tian Y.C."/>
            <person name="Chiu C.H."/>
            <person name="Hung C.C."/>
            <person name="Yang C.W."/>
        </authorList>
    </citation>
    <scope>NUCLEOTIDE SEQUENCE [LARGE SCALE GENOMIC DNA]</scope>
    <source>
        <strain evidence="1">LT 821</strain>
    </source>
</reference>
<proteinExistence type="predicted"/>
<accession>K8YCD8</accession>
<gene>
    <name evidence="1" type="ORF">LSS_08964</name>
</gene>
<dbReference type="PATRIC" id="fig|758847.3.peg.1881"/>
<name>K8YCD8_9LEPT</name>
<dbReference type="STRING" id="758847.LSS_08964"/>
<evidence type="ECO:0000313" key="2">
    <source>
        <dbReference type="Proteomes" id="UP000035800"/>
    </source>
</evidence>